<reference evidence="2 3" key="1">
    <citation type="submission" date="2018-12" db="EMBL/GenBank/DDBJ databases">
        <authorList>
            <person name="Tiukova I."/>
            <person name="Dainat J."/>
        </authorList>
    </citation>
    <scope>NUCLEOTIDE SEQUENCE [LARGE SCALE GENOMIC DNA]</scope>
</reference>
<dbReference type="PROSITE" id="PS50235">
    <property type="entry name" value="USP_3"/>
    <property type="match status" value="1"/>
</dbReference>
<name>A0A448YJC6_BRENA</name>
<feature type="domain" description="USP" evidence="1">
    <location>
        <begin position="27"/>
        <end position="303"/>
    </location>
</feature>
<dbReference type="InParanoid" id="A0A448YJC6"/>
<accession>A0A448YJC6</accession>
<gene>
    <name evidence="2" type="ORF">BRENAR_LOCUS1726</name>
</gene>
<dbReference type="FunCoup" id="A0A448YJC6">
    <property type="interactions" value="988"/>
</dbReference>
<evidence type="ECO:0000313" key="2">
    <source>
        <dbReference type="EMBL" id="VEU20991.1"/>
    </source>
</evidence>
<dbReference type="AlphaFoldDB" id="A0A448YJC6"/>
<organism evidence="2 3">
    <name type="scientific">Brettanomyces naardenensis</name>
    <name type="common">Yeast</name>
    <dbReference type="NCBI Taxonomy" id="13370"/>
    <lineage>
        <taxon>Eukaryota</taxon>
        <taxon>Fungi</taxon>
        <taxon>Dikarya</taxon>
        <taxon>Ascomycota</taxon>
        <taxon>Saccharomycotina</taxon>
        <taxon>Pichiomycetes</taxon>
        <taxon>Pichiales</taxon>
        <taxon>Pichiaceae</taxon>
        <taxon>Brettanomyces</taxon>
    </lineage>
</organism>
<evidence type="ECO:0000313" key="3">
    <source>
        <dbReference type="Proteomes" id="UP000290900"/>
    </source>
</evidence>
<sequence length="310" mass="35778">MDAINDLDTVPKVSLDLAGRQYHPGFVGLVNFGANDYSNVIIQSLAHIRLLRDDLLANYDRFRSMDLTSVLSLLVRKMWSSHLFKCHVSAHELLEYVASRSEKKFSIQESGQPKDFLIWILNHLNREFSSELHSNIIAKIFQGKLRLESKKETKFWLLPLSLPSATLFRDSMATDIPQIDLEELISAKNVEFLRLPKVLLLSINRIDNERKLAGVSNSDLNPTVVRFNPDKLVVGGKNYRLIGNILYDTETSTDAAKDEIHYKVQLLDESRREWVEMRDLRCRVVERDLLFLGHSCLQVWTTYSPHQRVK</sequence>
<dbReference type="PANTHER" id="PTHR21646">
    <property type="entry name" value="UBIQUITIN CARBOXYL-TERMINAL HYDROLASE"/>
    <property type="match status" value="1"/>
</dbReference>
<dbReference type="OrthoDB" id="10263353at2759"/>
<proteinExistence type="predicted"/>
<dbReference type="InterPro" id="IPR001394">
    <property type="entry name" value="Peptidase_C19_UCH"/>
</dbReference>
<evidence type="ECO:0000259" key="1">
    <source>
        <dbReference type="PROSITE" id="PS50235"/>
    </source>
</evidence>
<dbReference type="GO" id="GO:0004843">
    <property type="term" value="F:cysteine-type deubiquitinase activity"/>
    <property type="evidence" value="ECO:0007669"/>
    <property type="project" value="InterPro"/>
</dbReference>
<dbReference type="EMBL" id="CAACVR010000008">
    <property type="protein sequence ID" value="VEU20991.1"/>
    <property type="molecule type" value="Genomic_DNA"/>
</dbReference>
<dbReference type="Gene3D" id="3.90.70.10">
    <property type="entry name" value="Cysteine proteinases"/>
    <property type="match status" value="1"/>
</dbReference>
<dbReference type="Pfam" id="PF00443">
    <property type="entry name" value="UCH"/>
    <property type="match status" value="1"/>
</dbReference>
<protein>
    <submittedName>
        <fullName evidence="2">DEKNAAC101901</fullName>
    </submittedName>
</protein>
<keyword evidence="3" id="KW-1185">Reference proteome</keyword>
<dbReference type="STRING" id="13370.A0A448YJC6"/>
<dbReference type="GO" id="GO:0016579">
    <property type="term" value="P:protein deubiquitination"/>
    <property type="evidence" value="ECO:0007669"/>
    <property type="project" value="InterPro"/>
</dbReference>
<dbReference type="InterPro" id="IPR028889">
    <property type="entry name" value="USP"/>
</dbReference>
<dbReference type="InterPro" id="IPR050185">
    <property type="entry name" value="Ub_carboxyl-term_hydrolase"/>
</dbReference>
<dbReference type="SUPFAM" id="SSF54001">
    <property type="entry name" value="Cysteine proteinases"/>
    <property type="match status" value="1"/>
</dbReference>
<dbReference type="Proteomes" id="UP000290900">
    <property type="component" value="Unassembled WGS sequence"/>
</dbReference>
<dbReference type="InterPro" id="IPR038765">
    <property type="entry name" value="Papain-like_cys_pep_sf"/>
</dbReference>
<dbReference type="PANTHER" id="PTHR21646:SF16">
    <property type="entry name" value="U4_U6.U5 TRI-SNRNP-ASSOCIATED PROTEIN 2"/>
    <property type="match status" value="1"/>
</dbReference>